<keyword evidence="1" id="KW-0732">Signal</keyword>
<sequence length="166" mass="17970">MNVYKKAAGLLAAAGAVIVSLLATAAPAQAYGSELNAMYESVDTSTCPCTLYDQIDNTYFAKDSGGLAVKAQLWTRNGDVAKVEFHPYDQKLWIYDAANDGDTVYVTLYTARKGWSAIYYAPGTSKDVDKNVIDFSSWLNEGEDVLVRISDNSDGTDVIATAWGRA</sequence>
<dbReference type="KEGG" id="slau:SLA_6879"/>
<protein>
    <recommendedName>
        <fullName evidence="4">Secreted protein</fullName>
    </recommendedName>
</protein>
<evidence type="ECO:0000313" key="2">
    <source>
        <dbReference type="EMBL" id="BAU87745.1"/>
    </source>
</evidence>
<gene>
    <name evidence="2" type="ORF">SLA_6879</name>
</gene>
<feature type="signal peptide" evidence="1">
    <location>
        <begin position="1"/>
        <end position="25"/>
    </location>
</feature>
<proteinExistence type="predicted"/>
<keyword evidence="3" id="KW-1185">Reference proteome</keyword>
<feature type="chain" id="PRO_5039691433" description="Secreted protein" evidence="1">
    <location>
        <begin position="26"/>
        <end position="166"/>
    </location>
</feature>
<reference evidence="2 3" key="1">
    <citation type="journal article" date="2016" name="Genome Announc.">
        <title>Complete Genome Sequence of Thiostrepton-Producing Streptomyces laurentii ATCC 31255.</title>
        <authorList>
            <person name="Doi K."/>
            <person name="Fujino Y."/>
            <person name="Nagayoshi Y."/>
            <person name="Ohshima T."/>
            <person name="Ogata S."/>
        </authorList>
    </citation>
    <scope>NUCLEOTIDE SEQUENCE [LARGE SCALE GENOMIC DNA]</scope>
    <source>
        <strain evidence="2 3">ATCC 31255</strain>
    </source>
</reference>
<organism evidence="2 3">
    <name type="scientific">Streptomyces laurentii</name>
    <dbReference type="NCBI Taxonomy" id="39478"/>
    <lineage>
        <taxon>Bacteria</taxon>
        <taxon>Bacillati</taxon>
        <taxon>Actinomycetota</taxon>
        <taxon>Actinomycetes</taxon>
        <taxon>Kitasatosporales</taxon>
        <taxon>Streptomycetaceae</taxon>
        <taxon>Streptomyces</taxon>
    </lineage>
</organism>
<accession>A0A160P8Y5</accession>
<name>A0A160P8Y5_STRLU</name>
<evidence type="ECO:0000256" key="1">
    <source>
        <dbReference type="SAM" id="SignalP"/>
    </source>
</evidence>
<evidence type="ECO:0008006" key="4">
    <source>
        <dbReference type="Google" id="ProtNLM"/>
    </source>
</evidence>
<dbReference type="Proteomes" id="UP000217676">
    <property type="component" value="Chromosome"/>
</dbReference>
<evidence type="ECO:0000313" key="3">
    <source>
        <dbReference type="Proteomes" id="UP000217676"/>
    </source>
</evidence>
<dbReference type="EMBL" id="AP017424">
    <property type="protein sequence ID" value="BAU87745.1"/>
    <property type="molecule type" value="Genomic_DNA"/>
</dbReference>
<dbReference type="AlphaFoldDB" id="A0A160P8Y5"/>